<dbReference type="GeneID" id="80401171"/>
<protein>
    <submittedName>
        <fullName evidence="6">Maturation protein</fullName>
    </submittedName>
</protein>
<accession>A0A8S5L0U7</accession>
<keyword evidence="4" id="KW-1160">Virus entry into host cell</keyword>
<organism evidence="6 7">
    <name type="scientific">ssRNA phage SRR7976326_5</name>
    <dbReference type="NCBI Taxonomy" id="2786729"/>
    <lineage>
        <taxon>Viruses</taxon>
        <taxon>Riboviria</taxon>
        <taxon>Orthornavirae</taxon>
        <taxon>Lenarviricota</taxon>
        <taxon>Leviviricetes</taxon>
        <taxon>Timlovirales</taxon>
        <taxon>Steitzviridae</taxon>
        <taxon>Fejonovirus</taxon>
        <taxon>Fejonovirus limenecus</taxon>
    </lineage>
</organism>
<dbReference type="GO" id="GO:0039666">
    <property type="term" value="P:virion attachment to host cell pilus"/>
    <property type="evidence" value="ECO:0007669"/>
    <property type="project" value="UniProtKB-KW"/>
</dbReference>
<dbReference type="EMBL" id="BK013756">
    <property type="protein sequence ID" value="DAD51216.1"/>
    <property type="molecule type" value="Genomic_RNA"/>
</dbReference>
<evidence type="ECO:0000256" key="4">
    <source>
        <dbReference type="ARBA" id="ARBA00023296"/>
    </source>
</evidence>
<name>A0A8S5L0U7_9VIRU</name>
<evidence type="ECO:0000256" key="1">
    <source>
        <dbReference type="ARBA" id="ARBA00022581"/>
    </source>
</evidence>
<evidence type="ECO:0000256" key="3">
    <source>
        <dbReference type="ARBA" id="ARBA00023104"/>
    </source>
</evidence>
<gene>
    <name evidence="6" type="primary">SRR7976326_5_1</name>
</gene>
<evidence type="ECO:0000256" key="5">
    <source>
        <dbReference type="ARBA" id="ARBA00035110"/>
    </source>
</evidence>
<keyword evidence="1" id="KW-0945">Host-virus interaction</keyword>
<evidence type="ECO:0000313" key="7">
    <source>
        <dbReference type="Proteomes" id="UP000679980"/>
    </source>
</evidence>
<keyword evidence="3" id="KW-1175">Viral attachment to host cell pilus</keyword>
<reference evidence="6" key="1">
    <citation type="submission" date="2020-09" db="EMBL/GenBank/DDBJ databases">
        <title>Leviviricetes taxonomy.</title>
        <authorList>
            <person name="Stockdale S.R."/>
            <person name="Callanan J."/>
            <person name="Adriaenssens E.M."/>
            <person name="Kuhn J.H."/>
            <person name="Rumnieks J."/>
            <person name="Shkoporov A."/>
            <person name="Draper L.A."/>
            <person name="Ross P."/>
            <person name="Hill C."/>
        </authorList>
    </citation>
    <scope>NUCLEOTIDE SEQUENCE</scope>
</reference>
<dbReference type="Proteomes" id="UP000679980">
    <property type="component" value="Segment"/>
</dbReference>
<keyword evidence="7" id="KW-1185">Reference proteome</keyword>
<dbReference type="Pfam" id="PF03863">
    <property type="entry name" value="Phage_mat-A"/>
    <property type="match status" value="1"/>
</dbReference>
<comment type="similarity">
    <text evidence="5">Belongs to the Leviviricetes maturation protein family.</text>
</comment>
<evidence type="ECO:0000256" key="2">
    <source>
        <dbReference type="ARBA" id="ARBA00022804"/>
    </source>
</evidence>
<keyword evidence="2" id="KW-1161">Viral attachment to host cell</keyword>
<dbReference type="RefSeq" id="YP_010771463.1">
    <property type="nucleotide sequence ID" value="NC_074575.1"/>
</dbReference>
<sequence>MSVRYRHREDRPINGSARAWWDGHSVYPRTFMSHQQRTSDDTSARLHGFFLSEESTIEGGTISGPSGLGDYVTYFDNFVADDIAWGKHFQHSGYDYPPGWEILGAKLAADTNPSNPAVDVPSFLGELRELPDLVHKFGLKWLNGGPDLWRTVFHFGKDVADANLRYQFGIKPLISDISKLVQFSGEANKRFQMLENMRNNGSSCYKRTLWKSNRSVSQWVMPQTSGGLFWAQFNGTTKNSVDGYAIWSVEKEYYQNIAPADMRRLAMQSAYGLAISPDLAASAWNLLPWSWLVDWFSNIGDLIDADRNNAHCSLSIARLMHKIESNWTISGSQVVGGARMLPAKGKSTYKSRFIAPTSSPAVNLPILTNRQTGILASLFATRVRI</sequence>
<proteinExistence type="inferred from homology"/>
<dbReference type="InterPro" id="IPR005563">
    <property type="entry name" value="A_protein"/>
</dbReference>
<keyword evidence="3" id="KW-0946">Virion</keyword>
<evidence type="ECO:0000313" key="6">
    <source>
        <dbReference type="EMBL" id="DAD51216.1"/>
    </source>
</evidence>
<dbReference type="KEGG" id="vg:80401171"/>